<sequence length="152" mass="17084">LKSLGELCGLVSKTGPTSEDLNRTVDLLAGLGDERPETVSSLQSPYKKLKEALSSVEAFERHYLVSPTLSKLFVSYFSRKSCSCCSVNIFSDVMSLEHWIYFLLSFTLFLQHHLVGSLLHQELSHAAMEMYRAIGRLRSGRLVGKSLAEFYM</sequence>
<feature type="non-terminal residue" evidence="1">
    <location>
        <position position="1"/>
    </location>
</feature>
<dbReference type="PANTHER" id="PTHR13251">
    <property type="entry name" value="EPILEPSY HOLOPROSENCEPHALY CANDIDATE 1/TMEM1"/>
    <property type="match status" value="1"/>
</dbReference>
<evidence type="ECO:0000313" key="1">
    <source>
        <dbReference type="EMBL" id="MEQ2178512.1"/>
    </source>
</evidence>
<protein>
    <submittedName>
        <fullName evidence="1">Uncharacterized protein</fullName>
    </submittedName>
</protein>
<dbReference type="InterPro" id="IPR045126">
    <property type="entry name" value="TRAPPC10/Trs130"/>
</dbReference>
<gene>
    <name evidence="1" type="ORF">GOODEAATRI_014821</name>
</gene>
<dbReference type="Proteomes" id="UP001476798">
    <property type="component" value="Unassembled WGS sequence"/>
</dbReference>
<accession>A0ABV0P5K4</accession>
<reference evidence="1 2" key="1">
    <citation type="submission" date="2021-06" db="EMBL/GenBank/DDBJ databases">
        <authorList>
            <person name="Palmer J.M."/>
        </authorList>
    </citation>
    <scope>NUCLEOTIDE SEQUENCE [LARGE SCALE GENOMIC DNA]</scope>
    <source>
        <strain evidence="1 2">GA_2019</strain>
        <tissue evidence="1">Muscle</tissue>
    </source>
</reference>
<dbReference type="PANTHER" id="PTHR13251:SF3">
    <property type="entry name" value="TRAFFICKING PROTEIN PARTICLE COMPLEX SUBUNIT 10"/>
    <property type="match status" value="1"/>
</dbReference>
<name>A0ABV0P5K4_9TELE</name>
<evidence type="ECO:0000313" key="2">
    <source>
        <dbReference type="Proteomes" id="UP001476798"/>
    </source>
</evidence>
<comment type="caution">
    <text evidence="1">The sequence shown here is derived from an EMBL/GenBank/DDBJ whole genome shotgun (WGS) entry which is preliminary data.</text>
</comment>
<dbReference type="EMBL" id="JAHRIO010061034">
    <property type="protein sequence ID" value="MEQ2178512.1"/>
    <property type="molecule type" value="Genomic_DNA"/>
</dbReference>
<organism evidence="1 2">
    <name type="scientific">Goodea atripinnis</name>
    <dbReference type="NCBI Taxonomy" id="208336"/>
    <lineage>
        <taxon>Eukaryota</taxon>
        <taxon>Metazoa</taxon>
        <taxon>Chordata</taxon>
        <taxon>Craniata</taxon>
        <taxon>Vertebrata</taxon>
        <taxon>Euteleostomi</taxon>
        <taxon>Actinopterygii</taxon>
        <taxon>Neopterygii</taxon>
        <taxon>Teleostei</taxon>
        <taxon>Neoteleostei</taxon>
        <taxon>Acanthomorphata</taxon>
        <taxon>Ovalentaria</taxon>
        <taxon>Atherinomorphae</taxon>
        <taxon>Cyprinodontiformes</taxon>
        <taxon>Goodeidae</taxon>
        <taxon>Goodea</taxon>
    </lineage>
</organism>
<keyword evidence="2" id="KW-1185">Reference proteome</keyword>
<proteinExistence type="predicted"/>